<feature type="region of interest" description="Disordered" evidence="1">
    <location>
        <begin position="349"/>
        <end position="394"/>
    </location>
</feature>
<evidence type="ECO:0000256" key="1">
    <source>
        <dbReference type="SAM" id="MobiDB-lite"/>
    </source>
</evidence>
<proteinExistence type="predicted"/>
<feature type="compositionally biased region" description="Polar residues" evidence="1">
    <location>
        <begin position="385"/>
        <end position="394"/>
    </location>
</feature>
<feature type="compositionally biased region" description="Polar residues" evidence="1">
    <location>
        <begin position="139"/>
        <end position="153"/>
    </location>
</feature>
<dbReference type="InterPro" id="IPR026678">
    <property type="entry name" value="INO80E"/>
</dbReference>
<organism evidence="3 4">
    <name type="scientific">Bursaphelenchus xylophilus</name>
    <name type="common">Pinewood nematode worm</name>
    <name type="synonym">Aphelenchoides xylophilus</name>
    <dbReference type="NCBI Taxonomy" id="6326"/>
    <lineage>
        <taxon>Eukaryota</taxon>
        <taxon>Metazoa</taxon>
        <taxon>Ecdysozoa</taxon>
        <taxon>Nematoda</taxon>
        <taxon>Chromadorea</taxon>
        <taxon>Rhabditida</taxon>
        <taxon>Tylenchina</taxon>
        <taxon>Tylenchomorpha</taxon>
        <taxon>Aphelenchoidea</taxon>
        <taxon>Aphelenchoididae</taxon>
        <taxon>Bursaphelenchus</taxon>
    </lineage>
</organism>
<accession>A0A1I7RKY8</accession>
<feature type="region of interest" description="Disordered" evidence="1">
    <location>
        <begin position="1"/>
        <end position="52"/>
    </location>
</feature>
<feature type="compositionally biased region" description="Low complexity" evidence="1">
    <location>
        <begin position="19"/>
        <end position="32"/>
    </location>
</feature>
<evidence type="ECO:0000313" key="4">
    <source>
        <dbReference type="WBParaSite" id="BXY_0137300.1"/>
    </source>
</evidence>
<dbReference type="eggNOG" id="ENOG502RZ5F">
    <property type="taxonomic scope" value="Eukaryota"/>
</dbReference>
<dbReference type="Proteomes" id="UP000095284">
    <property type="component" value="Unplaced"/>
</dbReference>
<feature type="compositionally biased region" description="Polar residues" evidence="1">
    <location>
        <begin position="193"/>
        <end position="216"/>
    </location>
</feature>
<feature type="compositionally biased region" description="Basic and acidic residues" evidence="1">
    <location>
        <begin position="76"/>
        <end position="99"/>
    </location>
</feature>
<feature type="compositionally biased region" description="Basic and acidic residues" evidence="1">
    <location>
        <begin position="1"/>
        <end position="12"/>
    </location>
</feature>
<dbReference type="GO" id="GO:0031011">
    <property type="term" value="C:Ino80 complex"/>
    <property type="evidence" value="ECO:0007669"/>
    <property type="project" value="InterPro"/>
</dbReference>
<dbReference type="PANTHER" id="PTHR21812:SF1">
    <property type="entry name" value="INO80 COMPLEX SUBUNIT E"/>
    <property type="match status" value="1"/>
</dbReference>
<feature type="region of interest" description="Disordered" evidence="1">
    <location>
        <begin position="493"/>
        <end position="611"/>
    </location>
</feature>
<reference evidence="4" key="1">
    <citation type="submission" date="2016-11" db="UniProtKB">
        <authorList>
            <consortium name="WormBaseParasite"/>
        </authorList>
    </citation>
    <scope>IDENTIFICATION</scope>
</reference>
<feature type="compositionally biased region" description="Polar residues" evidence="1">
    <location>
        <begin position="556"/>
        <end position="611"/>
    </location>
</feature>
<feature type="compositionally biased region" description="Basic residues" evidence="1">
    <location>
        <begin position="514"/>
        <end position="525"/>
    </location>
</feature>
<feature type="compositionally biased region" description="Pro residues" evidence="1">
    <location>
        <begin position="179"/>
        <end position="192"/>
    </location>
</feature>
<dbReference type="InterPro" id="IPR056515">
    <property type="entry name" value="INO80E_N"/>
</dbReference>
<sequence>MSTAISEDKRQCPDLGPQSSSSIQSDHASSAATTTENGHYLNVPASIDNKSKDLAVTTQRPLTMYAPKYGESFVKLPDRDQRPDIRIAKDNVPDYRPKENLQSSSYSHGYEIGPKTQLNAQQKLKIPSNGDKSGVDSDFPNTNGKSSKNGNTNMPPPRIKPSPKSKAKPAVIQAERPTPKTPTTPSKRPPPNTATYQKTRFPSPSGASSSHNNYGHNVQYGPPSGYVVRSAPSNNQMYTVQQRGSPMVRGQAPGPGKPPQVIIQPQGGVSTSQQQHFIIQTPQDQYGHRSGATVQRSYPAQNTGPPVSVAGQQHQQQVVIQFHHQPPNDSQLGQRLLIHQHQLVERRVVTSASYPPPSSSQAHSVQQGSSQVVDGGPERPEIGTGSRTVKQQTPAKIVQPVKPDDIYSEMSSHPDLMALPDSFNTVLDQIHSSGAAPKDLYKKIKRQFKFLVYENECYQEELRSSQRKLLKLSRDKNFLLDRLLAHEVVDSDDQINPGEESDADSEATIDLKPKAKKKKVAKKRPTQPNEAGPAVKKAKENGDYMSDDGDSKPPSRAQNSRMSPNSMRTDFSSMKSEQGNDDQQFPSGTSTPLSQTPVKSSANIQPVDSQH</sequence>
<dbReference type="WBParaSite" id="BXY_0137300.1">
    <property type="protein sequence ID" value="BXY_0137300.1"/>
    <property type="gene ID" value="BXY_0137300"/>
</dbReference>
<dbReference type="GO" id="GO:0006338">
    <property type="term" value="P:chromatin remodeling"/>
    <property type="evidence" value="ECO:0007669"/>
    <property type="project" value="InterPro"/>
</dbReference>
<feature type="region of interest" description="Disordered" evidence="1">
    <location>
        <begin position="243"/>
        <end position="275"/>
    </location>
</feature>
<evidence type="ECO:0000313" key="3">
    <source>
        <dbReference type="Proteomes" id="UP000095284"/>
    </source>
</evidence>
<protein>
    <submittedName>
        <fullName evidence="4">Trithorax group protein osa</fullName>
    </submittedName>
</protein>
<dbReference type="PANTHER" id="PTHR21812">
    <property type="entry name" value="INO80 COMPLEX SUBUNIT E"/>
    <property type="match status" value="1"/>
</dbReference>
<evidence type="ECO:0000259" key="2">
    <source>
        <dbReference type="Pfam" id="PF24237"/>
    </source>
</evidence>
<feature type="domain" description="INO80 complex subunit E N-terminal" evidence="2">
    <location>
        <begin position="438"/>
        <end position="483"/>
    </location>
</feature>
<feature type="compositionally biased region" description="Polar residues" evidence="1">
    <location>
        <begin position="361"/>
        <end position="372"/>
    </location>
</feature>
<feature type="region of interest" description="Disordered" evidence="1">
    <location>
        <begin position="67"/>
        <end position="222"/>
    </location>
</feature>
<name>A0A1I7RKY8_BURXY</name>
<dbReference type="Pfam" id="PF24237">
    <property type="entry name" value="INO80E"/>
    <property type="match status" value="1"/>
</dbReference>
<dbReference type="AlphaFoldDB" id="A0A1I7RKY8"/>